<protein>
    <recommendedName>
        <fullName evidence="7">DNA topoisomerase 4 subunit A</fullName>
        <ecNumber evidence="7">5.6.2.2</ecNumber>
    </recommendedName>
    <alternativeName>
        <fullName evidence="7">Topoisomerase IV subunit A</fullName>
    </alternativeName>
</protein>
<gene>
    <name evidence="7 11" type="primary">parC</name>
    <name evidence="11" type="ORF">G6Z83_03570</name>
</gene>
<dbReference type="InterPro" id="IPR050220">
    <property type="entry name" value="Type_II_DNA_Topoisomerases"/>
</dbReference>
<dbReference type="Pfam" id="PF00521">
    <property type="entry name" value="DNA_topoisoIV"/>
    <property type="match status" value="1"/>
</dbReference>
<dbReference type="SUPFAM" id="SSF101904">
    <property type="entry name" value="GyrA/ParC C-terminal domain-like"/>
    <property type="match status" value="1"/>
</dbReference>
<dbReference type="GO" id="GO:0034335">
    <property type="term" value="F:DNA negative supercoiling activity"/>
    <property type="evidence" value="ECO:0007669"/>
    <property type="project" value="UniProtKB-ARBA"/>
</dbReference>
<feature type="active site" description="O-(5'-phospho-DNA)-tyrosine intermediate" evidence="7 8">
    <location>
        <position position="124"/>
    </location>
</feature>
<dbReference type="Gene3D" id="2.120.10.90">
    <property type="entry name" value="DNA gyrase/topoisomerase IV, subunit A, C-terminal"/>
    <property type="match status" value="1"/>
</dbReference>
<evidence type="ECO:0000256" key="1">
    <source>
        <dbReference type="ARBA" id="ARBA00000185"/>
    </source>
</evidence>
<evidence type="ECO:0000256" key="8">
    <source>
        <dbReference type="PROSITE-ProRule" id="PRU01384"/>
    </source>
</evidence>
<dbReference type="FunFam" id="3.30.1360.40:FF:000002">
    <property type="entry name" value="DNA gyrase subunit A"/>
    <property type="match status" value="1"/>
</dbReference>
<comment type="catalytic activity">
    <reaction evidence="1 7 8">
        <text>ATP-dependent breakage, passage and rejoining of double-stranded DNA.</text>
        <dbReference type="EC" id="5.6.2.2"/>
    </reaction>
</comment>
<evidence type="ECO:0000256" key="7">
    <source>
        <dbReference type="HAMAP-Rule" id="MF_00937"/>
    </source>
</evidence>
<evidence type="ECO:0000256" key="2">
    <source>
        <dbReference type="ARBA" id="ARBA00022475"/>
    </source>
</evidence>
<dbReference type="SMART" id="SM00434">
    <property type="entry name" value="TOP4c"/>
    <property type="match status" value="1"/>
</dbReference>
<feature type="site" description="Interaction with DNA" evidence="7">
    <location>
        <position position="82"/>
    </location>
</feature>
<comment type="caution">
    <text evidence="7">Lacks conserved residue(s) required for the propagation of feature annotation.</text>
</comment>
<dbReference type="PROSITE" id="PS52040">
    <property type="entry name" value="TOPO_IIA"/>
    <property type="match status" value="1"/>
</dbReference>
<feature type="coiled-coil region" evidence="9">
    <location>
        <begin position="431"/>
        <end position="458"/>
    </location>
</feature>
<evidence type="ECO:0000256" key="6">
    <source>
        <dbReference type="ARBA" id="ARBA00023235"/>
    </source>
</evidence>
<evidence type="ECO:0000256" key="9">
    <source>
        <dbReference type="SAM" id="Coils"/>
    </source>
</evidence>
<dbReference type="SUPFAM" id="SSF56719">
    <property type="entry name" value="Type II DNA topoisomerase"/>
    <property type="match status" value="1"/>
</dbReference>
<evidence type="ECO:0000256" key="5">
    <source>
        <dbReference type="ARBA" id="ARBA00023136"/>
    </source>
</evidence>
<dbReference type="NCBIfam" id="TIGR01061">
    <property type="entry name" value="parC_Gpos"/>
    <property type="match status" value="1"/>
</dbReference>
<comment type="function">
    <text evidence="7">Topoisomerase IV is essential for chromosome segregation. It relaxes supercoiled DNA. Performs the decatenation events required during the replication of a circular DNA molecule.</text>
</comment>
<dbReference type="InterPro" id="IPR013758">
    <property type="entry name" value="Topo_IIA_A/C_ab"/>
</dbReference>
<dbReference type="PANTHER" id="PTHR43493:SF9">
    <property type="entry name" value="DNA TOPOISOMERASE 4 SUBUNIT A"/>
    <property type="match status" value="1"/>
</dbReference>
<dbReference type="InterPro" id="IPR035516">
    <property type="entry name" value="Gyrase/topoIV_suA_C"/>
</dbReference>
<dbReference type="HAMAP" id="MF_00937">
    <property type="entry name" value="ParC_type2"/>
    <property type="match status" value="1"/>
</dbReference>
<name>A0A6G7BA15_9LACO</name>
<dbReference type="FunFam" id="1.10.268.10:FF:000001">
    <property type="entry name" value="DNA gyrase subunit A"/>
    <property type="match status" value="1"/>
</dbReference>
<sequence length="831" mass="94003">MTNTKINERIKEMPLEEVMGERFGRYSKYIIQERALPDIRDGLKPVQRRILYAMYKDGNTFDKAYKKAAKAVGNVMGNFHPHGDSSIYGALVHLSQDWKMRQTLIEMHGNNGSMDGDGPAAMRYTESRLSKISNLLLKDIDKDTVQMVLNFDDTEYEPTVLPAHFPNLLVNGSTGISAGYATEIPPHNLSEVLDALIYLIKHPDAKIDELMTYIKGPDFPTGGLIIGNQGIKDAYETGRGRIQVRAKTKIKVTKGQKPQIVITEIPFGVNKAMLVKKIDEIRLNKDVDGITEVRDETDRHGLSIVIELKKEVDSENILNYLFKSTDLQISYNFNMVAIDHMAPVQLGLKRILSSYLEHKKSVVLKRTHFDLVKSKQRLEIVEGLIYALKILDQVIKTIRASKDKKDAKVNLMNNYSFTEKQAEAIVSLQLYRLTNTDVNQLLSEKKQLEANILDYLDIINNKNRLEAVIVKEFEDVKKEFGSARRTQIVEQYKKIEIDEKALLSEEDVRVLVSANGYLKRSSLRSYQSTDSADNGLPSGDEVIFDKTVSTLSNLYIFTNKGNLIYRPVYELVDTKWRETGQHLSQEIVLTNDERIISVFDINNLNSDLTFLITTNDGYIKQVALSDLQPTRTYKSRAIMVIKLKDDHSNVLMVEQLKSDSDNEILLVTNNAYALRFDVNEVPLVGPRAAGVKSINLKNDDDYVVSAITFDPKCLNSLKLGIVTQRGAFKQLQVDLVNKFTRAKRGSMILRELKTKPHRIVAALIYTQNHDINIKTSSDRTIKIRTNDYPVGDRYSNGSFVVDTISDGVPVALKLGMPLAEELGHDVSDLFD</sequence>
<dbReference type="GO" id="GO:0005524">
    <property type="term" value="F:ATP binding"/>
    <property type="evidence" value="ECO:0007669"/>
    <property type="project" value="InterPro"/>
</dbReference>
<accession>A0A6G7BA15</accession>
<dbReference type="InterPro" id="IPR002205">
    <property type="entry name" value="Topo_IIA_dom_A"/>
</dbReference>
<dbReference type="InterPro" id="IPR005741">
    <property type="entry name" value="TopoIV_A_Gpos"/>
</dbReference>
<dbReference type="Pfam" id="PF03989">
    <property type="entry name" value="DNA_gyraseA_C"/>
    <property type="match status" value="4"/>
</dbReference>
<dbReference type="Gene3D" id="3.30.1360.40">
    <property type="match status" value="1"/>
</dbReference>
<keyword evidence="2 7" id="KW-1003">Cell membrane</keyword>
<dbReference type="GO" id="GO:0005737">
    <property type="term" value="C:cytoplasm"/>
    <property type="evidence" value="ECO:0007669"/>
    <property type="project" value="TreeGrafter"/>
</dbReference>
<proteinExistence type="inferred from homology"/>
<reference evidence="11 12" key="1">
    <citation type="submission" date="2020-02" db="EMBL/GenBank/DDBJ databases">
        <title>Complete genome sequences of six Lactobacillus iners strains isolated from the human vagina.</title>
        <authorList>
            <person name="France M.T."/>
            <person name="Rutt L."/>
            <person name="Narina S."/>
            <person name="Arbaugh S."/>
            <person name="Humphrys M.S."/>
            <person name="Ma B."/>
            <person name="Hayward M.R."/>
            <person name="Relman D."/>
            <person name="Kwon D.S."/>
            <person name="Ravel J."/>
        </authorList>
    </citation>
    <scope>NUCLEOTIDE SEQUENCE [LARGE SCALE GENOMIC DNA]</scope>
    <source>
        <strain evidence="11 12">C0210C1</strain>
    </source>
</reference>
<dbReference type="GO" id="GO:0003677">
    <property type="term" value="F:DNA binding"/>
    <property type="evidence" value="ECO:0007669"/>
    <property type="project" value="UniProtKB-UniRule"/>
</dbReference>
<dbReference type="EC" id="5.6.2.2" evidence="7"/>
<dbReference type="InterPro" id="IPR006691">
    <property type="entry name" value="GyrA/parC_rep"/>
</dbReference>
<feature type="site" description="Transition state stabilizer" evidence="7">
    <location>
        <position position="123"/>
    </location>
</feature>
<keyword evidence="9" id="KW-0175">Coiled coil</keyword>
<feature type="site" description="Interaction with DNA" evidence="7">
    <location>
        <position position="80"/>
    </location>
</feature>
<keyword evidence="6 7" id="KW-0413">Isomerase</keyword>
<dbReference type="InterPro" id="IPR013757">
    <property type="entry name" value="Topo_IIA_A_a_sf"/>
</dbReference>
<dbReference type="GO" id="GO:0019897">
    <property type="term" value="C:extrinsic component of plasma membrane"/>
    <property type="evidence" value="ECO:0007669"/>
    <property type="project" value="UniProtKB-UniRule"/>
</dbReference>
<evidence type="ECO:0000256" key="4">
    <source>
        <dbReference type="ARBA" id="ARBA00023125"/>
    </source>
</evidence>
<feature type="domain" description="Topo IIA-type catalytic" evidence="10">
    <location>
        <begin position="36"/>
        <end position="500"/>
    </location>
</feature>
<comment type="similarity">
    <text evidence="7">Belongs to the type II topoisomerase GyrA/ParC subunit family. ParC type 2 subfamily.</text>
</comment>
<dbReference type="Proteomes" id="UP000501676">
    <property type="component" value="Chromosome"/>
</dbReference>
<dbReference type="AlphaFoldDB" id="A0A6G7BA15"/>
<keyword evidence="4 7" id="KW-0238">DNA-binding</keyword>
<keyword evidence="3 7" id="KW-0799">Topoisomerase</keyword>
<dbReference type="GO" id="GO:0005694">
    <property type="term" value="C:chromosome"/>
    <property type="evidence" value="ECO:0007669"/>
    <property type="project" value="InterPro"/>
</dbReference>
<dbReference type="FunFam" id="3.90.199.10:FF:000001">
    <property type="entry name" value="DNA gyrase subunit A"/>
    <property type="match status" value="1"/>
</dbReference>
<dbReference type="PANTHER" id="PTHR43493">
    <property type="entry name" value="DNA GYRASE/TOPOISOMERASE SUBUNIT A"/>
    <property type="match status" value="1"/>
</dbReference>
<dbReference type="InterPro" id="IPR013760">
    <property type="entry name" value="Topo_IIA-like_dom_sf"/>
</dbReference>
<evidence type="ECO:0000256" key="3">
    <source>
        <dbReference type="ARBA" id="ARBA00023029"/>
    </source>
</evidence>
<dbReference type="GO" id="GO:0009330">
    <property type="term" value="C:DNA topoisomerase type II (double strand cut, ATP-hydrolyzing) complex"/>
    <property type="evidence" value="ECO:0007669"/>
    <property type="project" value="TreeGrafter"/>
</dbReference>
<feature type="site" description="Interaction with DNA" evidence="7">
    <location>
        <position position="44"/>
    </location>
</feature>
<keyword evidence="5 7" id="KW-0472">Membrane</keyword>
<dbReference type="RefSeq" id="WP_164823993.1">
    <property type="nucleotide sequence ID" value="NZ_CP049228.1"/>
</dbReference>
<evidence type="ECO:0000259" key="10">
    <source>
        <dbReference type="PROSITE" id="PS52040"/>
    </source>
</evidence>
<feature type="site" description="Interaction with DNA" evidence="7">
    <location>
        <position position="99"/>
    </location>
</feature>
<dbReference type="CDD" id="cd00187">
    <property type="entry name" value="TOP4c"/>
    <property type="match status" value="1"/>
</dbReference>
<dbReference type="GO" id="GO:0006265">
    <property type="term" value="P:DNA topological change"/>
    <property type="evidence" value="ECO:0007669"/>
    <property type="project" value="UniProtKB-UniRule"/>
</dbReference>
<dbReference type="NCBIfam" id="NF004044">
    <property type="entry name" value="PRK05561.1"/>
    <property type="match status" value="1"/>
</dbReference>
<dbReference type="Gene3D" id="3.90.199.10">
    <property type="entry name" value="Topoisomerase II, domain 5"/>
    <property type="match status" value="1"/>
</dbReference>
<evidence type="ECO:0000313" key="12">
    <source>
        <dbReference type="Proteomes" id="UP000501676"/>
    </source>
</evidence>
<comment type="subunit">
    <text evidence="7">Heterotetramer composed of ParC and ParE.</text>
</comment>
<dbReference type="Gene3D" id="1.10.268.10">
    <property type="entry name" value="Topoisomerase, domain 3"/>
    <property type="match status" value="1"/>
</dbReference>
<organism evidence="11 12">
    <name type="scientific">Lactobacillus iners</name>
    <dbReference type="NCBI Taxonomy" id="147802"/>
    <lineage>
        <taxon>Bacteria</taxon>
        <taxon>Bacillati</taxon>
        <taxon>Bacillota</taxon>
        <taxon>Bacilli</taxon>
        <taxon>Lactobacillales</taxon>
        <taxon>Lactobacillaceae</taxon>
        <taxon>Lactobacillus</taxon>
    </lineage>
</organism>
<comment type="subcellular location">
    <subcellularLocation>
        <location evidence="7">Cell membrane</location>
        <topology evidence="7">Peripheral membrane protein</topology>
    </subcellularLocation>
</comment>
<dbReference type="EMBL" id="CP049228">
    <property type="protein sequence ID" value="QIH23791.1"/>
    <property type="molecule type" value="Genomic_DNA"/>
</dbReference>
<dbReference type="GO" id="GO:0007059">
    <property type="term" value="P:chromosome segregation"/>
    <property type="evidence" value="ECO:0007669"/>
    <property type="project" value="UniProtKB-UniRule"/>
</dbReference>
<evidence type="ECO:0000313" key="11">
    <source>
        <dbReference type="EMBL" id="QIH23791.1"/>
    </source>
</evidence>